<dbReference type="AlphaFoldDB" id="A0AAE0N7C1"/>
<evidence type="ECO:0000256" key="1">
    <source>
        <dbReference type="SAM" id="MobiDB-lite"/>
    </source>
</evidence>
<evidence type="ECO:0000313" key="2">
    <source>
        <dbReference type="EMBL" id="KAK3373436.1"/>
    </source>
</evidence>
<dbReference type="Proteomes" id="UP001287356">
    <property type="component" value="Unassembled WGS sequence"/>
</dbReference>
<keyword evidence="2" id="KW-0131">Cell cycle</keyword>
<reference evidence="2" key="1">
    <citation type="journal article" date="2023" name="Mol. Phylogenet. Evol.">
        <title>Genome-scale phylogeny and comparative genomics of the fungal order Sordariales.</title>
        <authorList>
            <person name="Hensen N."/>
            <person name="Bonometti L."/>
            <person name="Westerberg I."/>
            <person name="Brannstrom I.O."/>
            <person name="Guillou S."/>
            <person name="Cros-Aarteil S."/>
            <person name="Calhoun S."/>
            <person name="Haridas S."/>
            <person name="Kuo A."/>
            <person name="Mondo S."/>
            <person name="Pangilinan J."/>
            <person name="Riley R."/>
            <person name="LaButti K."/>
            <person name="Andreopoulos B."/>
            <person name="Lipzen A."/>
            <person name="Chen C."/>
            <person name="Yan M."/>
            <person name="Daum C."/>
            <person name="Ng V."/>
            <person name="Clum A."/>
            <person name="Steindorff A."/>
            <person name="Ohm R.A."/>
            <person name="Martin F."/>
            <person name="Silar P."/>
            <person name="Natvig D.O."/>
            <person name="Lalanne C."/>
            <person name="Gautier V."/>
            <person name="Ament-Velasquez S.L."/>
            <person name="Kruys A."/>
            <person name="Hutchinson M.I."/>
            <person name="Powell A.J."/>
            <person name="Barry K."/>
            <person name="Miller A.N."/>
            <person name="Grigoriev I.V."/>
            <person name="Debuchy R."/>
            <person name="Gladieux P."/>
            <person name="Hiltunen Thoren M."/>
            <person name="Johannesson H."/>
        </authorList>
    </citation>
    <scope>NUCLEOTIDE SEQUENCE</scope>
    <source>
        <strain evidence="2">CBS 958.72</strain>
    </source>
</reference>
<dbReference type="Pfam" id="PF08045">
    <property type="entry name" value="CDC14"/>
    <property type="match status" value="1"/>
</dbReference>
<sequence length="323" mass="34597">MESLLSLAFDNLSSFDGAKIKKGLKQVEGLLAQICLSGPSNSRKPAAAAAAPATGQQQEDKTSSAAAAPTSPPRKALSDLPGDPAFREFFKLQEGFEWNVAQRVLTTLDWLVARGGDGKYDLLIVNALDLIQGVLLLHPPSKSLFSRSVHMNLLLDLIEPINCPAIQSATIITLVVALLDAPHNIRVFEQLDGLLTITSLFKSRDTGREVKFRLTEFLYFYLTPETPSIPRANPAAGPGLLQRSPSKLAKVFGGGAGRAAANSNSNASVAEAAAGRDRAASESNGNTLSVETKKHYVDRYLPGVVDELLKDLDTYKPFDGVAL</sequence>
<name>A0AAE0N7C1_9PEZI</name>
<dbReference type="GO" id="GO:0051301">
    <property type="term" value="P:cell division"/>
    <property type="evidence" value="ECO:0007669"/>
    <property type="project" value="UniProtKB-KW"/>
</dbReference>
<gene>
    <name evidence="2" type="ORF">B0T24DRAFT_528512</name>
</gene>
<reference evidence="2" key="2">
    <citation type="submission" date="2023-06" db="EMBL/GenBank/DDBJ databases">
        <authorList>
            <consortium name="Lawrence Berkeley National Laboratory"/>
            <person name="Haridas S."/>
            <person name="Hensen N."/>
            <person name="Bonometti L."/>
            <person name="Westerberg I."/>
            <person name="Brannstrom I.O."/>
            <person name="Guillou S."/>
            <person name="Cros-Aarteil S."/>
            <person name="Calhoun S."/>
            <person name="Kuo A."/>
            <person name="Mondo S."/>
            <person name="Pangilinan J."/>
            <person name="Riley R."/>
            <person name="Labutti K."/>
            <person name="Andreopoulos B."/>
            <person name="Lipzen A."/>
            <person name="Chen C."/>
            <person name="Yanf M."/>
            <person name="Daum C."/>
            <person name="Ng V."/>
            <person name="Clum A."/>
            <person name="Steindorff A."/>
            <person name="Ohm R."/>
            <person name="Martin F."/>
            <person name="Silar P."/>
            <person name="Natvig D."/>
            <person name="Lalanne C."/>
            <person name="Gautier V."/>
            <person name="Ament-Velasquez S.L."/>
            <person name="Kruys A."/>
            <person name="Hutchinson M.I."/>
            <person name="Powell A.J."/>
            <person name="Barry K."/>
            <person name="Miller A.N."/>
            <person name="Grigoriev I.V."/>
            <person name="Debuchy R."/>
            <person name="Gladieux P."/>
            <person name="Thoren M.H."/>
            <person name="Johannesson H."/>
        </authorList>
    </citation>
    <scope>NUCLEOTIDE SEQUENCE</scope>
    <source>
        <strain evidence="2">CBS 958.72</strain>
    </source>
</reference>
<proteinExistence type="predicted"/>
<protein>
    <submittedName>
        <fullName evidence="2">Cell division protein Cdc14</fullName>
    </submittedName>
</protein>
<feature type="region of interest" description="Disordered" evidence="1">
    <location>
        <begin position="40"/>
        <end position="80"/>
    </location>
</feature>
<accession>A0AAE0N7C1</accession>
<evidence type="ECO:0000313" key="3">
    <source>
        <dbReference type="Proteomes" id="UP001287356"/>
    </source>
</evidence>
<keyword evidence="3" id="KW-1185">Reference proteome</keyword>
<dbReference type="PANTHER" id="PTHR34065:SF1">
    <property type="entry name" value="CELL DIVISION CONTROL PROTEIN 14"/>
    <property type="match status" value="1"/>
</dbReference>
<organism evidence="2 3">
    <name type="scientific">Lasiosphaeria ovina</name>
    <dbReference type="NCBI Taxonomy" id="92902"/>
    <lineage>
        <taxon>Eukaryota</taxon>
        <taxon>Fungi</taxon>
        <taxon>Dikarya</taxon>
        <taxon>Ascomycota</taxon>
        <taxon>Pezizomycotina</taxon>
        <taxon>Sordariomycetes</taxon>
        <taxon>Sordariomycetidae</taxon>
        <taxon>Sordariales</taxon>
        <taxon>Lasiosphaeriaceae</taxon>
        <taxon>Lasiosphaeria</taxon>
    </lineage>
</organism>
<keyword evidence="2" id="KW-0132">Cell division</keyword>
<dbReference type="InterPro" id="IPR012535">
    <property type="entry name" value="Cell_div_Cdc14"/>
</dbReference>
<dbReference type="EMBL" id="JAULSN010000004">
    <property type="protein sequence ID" value="KAK3373436.1"/>
    <property type="molecule type" value="Genomic_DNA"/>
</dbReference>
<dbReference type="PANTHER" id="PTHR34065">
    <property type="entry name" value="CELL DIVISION CONTROL PROTEIN 14"/>
    <property type="match status" value="1"/>
</dbReference>
<comment type="caution">
    <text evidence="2">The sequence shown here is derived from an EMBL/GenBank/DDBJ whole genome shotgun (WGS) entry which is preliminary data.</text>
</comment>